<sequence>MGLKCVTHKFYLKMSITNILNTDVIICILDYLKDDNKMSFNQNIKGCIRVRIHAERIALRCIPNNVTHLTFGWGFNQKIKDRIPDSVTHLTLNKYFYEWKKKYIRENIQIHFL</sequence>
<evidence type="ECO:0000313" key="1">
    <source>
        <dbReference type="EMBL" id="ANB50249.1"/>
    </source>
</evidence>
<dbReference type="InterPro" id="IPR008615">
    <property type="entry name" value="FNIP"/>
</dbReference>
<dbReference type="Pfam" id="PF05725">
    <property type="entry name" value="FNIP"/>
    <property type="match status" value="1"/>
</dbReference>
<name>A0A167R320_9VIRU</name>
<organism evidence="1 2">
    <name type="scientific">Powai lake megavirus</name>
    <dbReference type="NCBI Taxonomy" id="1842663"/>
    <lineage>
        <taxon>Viruses</taxon>
        <taxon>Varidnaviria</taxon>
        <taxon>Bamfordvirae</taxon>
        <taxon>Nucleocytoviricota</taxon>
        <taxon>Megaviricetes</taxon>
        <taxon>Imitervirales</taxon>
        <taxon>Mimiviridae</taxon>
        <taxon>Megamimivirinae</taxon>
        <taxon>Megavirus</taxon>
        <taxon>Megavirus powaiense</taxon>
    </lineage>
</organism>
<keyword evidence="2" id="KW-1185">Reference proteome</keyword>
<dbReference type="GeneID" id="80512611"/>
<evidence type="ECO:0000313" key="2">
    <source>
        <dbReference type="Proteomes" id="UP000241365"/>
    </source>
</evidence>
<dbReference type="Proteomes" id="UP000241365">
    <property type="component" value="Segment"/>
</dbReference>
<dbReference type="RefSeq" id="YP_010776000.1">
    <property type="nucleotide sequence ID" value="NC_075034.1"/>
</dbReference>
<proteinExistence type="predicted"/>
<dbReference type="KEGG" id="vg:80512611"/>
<dbReference type="EMBL" id="KU877344">
    <property type="protein sequence ID" value="ANB50249.1"/>
    <property type="molecule type" value="Genomic_DNA"/>
</dbReference>
<protein>
    <submittedName>
        <fullName evidence="1">Uncharacterized protein</fullName>
    </submittedName>
</protein>
<reference evidence="1 2" key="1">
    <citation type="journal article" date="2016" name="Genome Announc.">
        <title>Complete Genome Sequence of a New Megavirus Family Member Isolated from an Inland Water Lake for the First Time in India.</title>
        <authorList>
            <person name="Chatterjee A."/>
            <person name="Ali F."/>
            <person name="Bange D."/>
            <person name="Kondabagil K."/>
        </authorList>
    </citation>
    <scope>NUCLEOTIDE SEQUENCE [LARGE SCALE GENOMIC DNA]</scope>
    <source>
        <strain evidence="1">1</strain>
    </source>
</reference>
<accession>A0A167R320</accession>